<dbReference type="InterPro" id="IPR000878">
    <property type="entry name" value="4pyrrol_Mease"/>
</dbReference>
<keyword evidence="3" id="KW-1185">Reference proteome</keyword>
<gene>
    <name evidence="2" type="ORF">E5A74_01660</name>
</gene>
<sequence length="400" mass="44360">MENLVHVSDETRAATEAMGARWKLLAQEIAKPEGISAAGELAVIGTGLAHCDIMLNDEAIIRSADHVFYCLYDRVTQIWIDRMRPDAFDLRILYQSGRDRHDTYVCMAEALLHYVRRGKKVVAIYYGHPGFFATPAHRAIQIARKEGHAASMRPGISALDYLVADVGFDPMIPGLLSYEASDLLLRKRRLDPTLHTVLWQVGTVGEFQFAPNGFENHGFDMLLDELEAAYGGDAPVIHYIASQYVGVESLVDRHTISAMRMAATRSRVTALSTFYLPPASLARTNRERSASLGFSQDARDETHSVDHDISGYGPGERVAISWFAAFSTPEHYRAATPSPAADFLLKLSRHPDLQARYRADPEVVVKETDITGLSERARKLLAIPHPLAFNAAMAEPAEQN</sequence>
<dbReference type="CDD" id="cd19916">
    <property type="entry name" value="OphMA_like"/>
    <property type="match status" value="1"/>
</dbReference>
<comment type="caution">
    <text evidence="2">The sequence shown here is derived from an EMBL/GenBank/DDBJ whole genome shotgun (WGS) entry which is preliminary data.</text>
</comment>
<name>A0A4S1WWG3_9SPHN</name>
<feature type="domain" description="Tetrapyrrole methylase" evidence="1">
    <location>
        <begin position="41"/>
        <end position="229"/>
    </location>
</feature>
<dbReference type="SUPFAM" id="SSF53790">
    <property type="entry name" value="Tetrapyrrole methylase"/>
    <property type="match status" value="1"/>
</dbReference>
<dbReference type="InterPro" id="IPR014777">
    <property type="entry name" value="4pyrrole_Mease_sub1"/>
</dbReference>
<proteinExistence type="predicted"/>
<dbReference type="Proteomes" id="UP000309848">
    <property type="component" value="Unassembled WGS sequence"/>
</dbReference>
<evidence type="ECO:0000313" key="3">
    <source>
        <dbReference type="Proteomes" id="UP000309848"/>
    </source>
</evidence>
<dbReference type="Gene3D" id="3.40.1010.10">
    <property type="entry name" value="Cobalt-precorrin-4 Transmethylase, Domain 1"/>
    <property type="match status" value="1"/>
</dbReference>
<dbReference type="InterPro" id="IPR035996">
    <property type="entry name" value="4pyrrol_Methylase_sf"/>
</dbReference>
<reference evidence="2 3" key="1">
    <citation type="submission" date="2019-04" db="EMBL/GenBank/DDBJ databases">
        <title>Sphingomonas psychrotolerans sp. nov., isolated from soil in the Tianshan Mountains, Xinjiang, China.</title>
        <authorList>
            <person name="Luo Y."/>
            <person name="Sheng H."/>
        </authorList>
    </citation>
    <scope>NUCLEOTIDE SEQUENCE [LARGE SCALE GENOMIC DNA]</scope>
    <source>
        <strain evidence="2 3">KIS18-15</strain>
    </source>
</reference>
<dbReference type="RefSeq" id="WP_135982186.1">
    <property type="nucleotide sequence ID" value="NZ_JAASQM010000001.1"/>
</dbReference>
<organism evidence="2 3">
    <name type="scientific">Sphingomonas naasensis</name>
    <dbReference type="NCBI Taxonomy" id="1344951"/>
    <lineage>
        <taxon>Bacteria</taxon>
        <taxon>Pseudomonadati</taxon>
        <taxon>Pseudomonadota</taxon>
        <taxon>Alphaproteobacteria</taxon>
        <taxon>Sphingomonadales</taxon>
        <taxon>Sphingomonadaceae</taxon>
        <taxon>Sphingomonas</taxon>
    </lineage>
</organism>
<evidence type="ECO:0000259" key="1">
    <source>
        <dbReference type="Pfam" id="PF00590"/>
    </source>
</evidence>
<dbReference type="AlphaFoldDB" id="A0A4S1WWG3"/>
<protein>
    <recommendedName>
        <fullName evidence="1">Tetrapyrrole methylase domain-containing protein</fullName>
    </recommendedName>
</protein>
<accession>A0A4S1WWG3</accession>
<dbReference type="GO" id="GO:0008168">
    <property type="term" value="F:methyltransferase activity"/>
    <property type="evidence" value="ECO:0007669"/>
    <property type="project" value="InterPro"/>
</dbReference>
<evidence type="ECO:0000313" key="2">
    <source>
        <dbReference type="EMBL" id="TGX45906.1"/>
    </source>
</evidence>
<dbReference type="EMBL" id="SRXU01000001">
    <property type="protein sequence ID" value="TGX45906.1"/>
    <property type="molecule type" value="Genomic_DNA"/>
</dbReference>
<dbReference type="OrthoDB" id="1459304at2"/>
<dbReference type="Pfam" id="PF00590">
    <property type="entry name" value="TP_methylase"/>
    <property type="match status" value="1"/>
</dbReference>